<dbReference type="InterPro" id="IPR036390">
    <property type="entry name" value="WH_DNA-bd_sf"/>
</dbReference>
<dbReference type="InterPro" id="IPR036388">
    <property type="entry name" value="WH-like_DNA-bd_sf"/>
</dbReference>
<evidence type="ECO:0000313" key="3">
    <source>
        <dbReference type="Proteomes" id="UP000217784"/>
    </source>
</evidence>
<feature type="domain" description="Transcription regulator PadR N-terminal" evidence="1">
    <location>
        <begin position="8"/>
        <end position="80"/>
    </location>
</feature>
<evidence type="ECO:0000313" key="2">
    <source>
        <dbReference type="EMBL" id="PAV04242.1"/>
    </source>
</evidence>
<evidence type="ECO:0000259" key="1">
    <source>
        <dbReference type="Pfam" id="PF03551"/>
    </source>
</evidence>
<dbReference type="AlphaFoldDB" id="A0A2A2H4B2"/>
<reference evidence="2 3" key="1">
    <citation type="journal article" date="2017" name="BMC Genomics">
        <title>Genomic analysis of methanogenic archaea reveals a shift towards energy conservation.</title>
        <authorList>
            <person name="Gilmore S.P."/>
            <person name="Henske J.K."/>
            <person name="Sexton J.A."/>
            <person name="Solomon K.V."/>
            <person name="Seppala S."/>
            <person name="Yoo J.I."/>
            <person name="Huyett L.M."/>
            <person name="Pressman A."/>
            <person name="Cogan J.Z."/>
            <person name="Kivenson V."/>
            <person name="Peng X."/>
            <person name="Tan Y."/>
            <person name="Valentine D.L."/>
            <person name="O'Malley M.A."/>
        </authorList>
    </citation>
    <scope>NUCLEOTIDE SEQUENCE [LARGE SCALE GENOMIC DNA]</scope>
    <source>
        <strain evidence="2 3">M.o.H.</strain>
    </source>
</reference>
<comment type="caution">
    <text evidence="2">The sequence shown here is derived from an EMBL/GenBank/DDBJ whole genome shotgun (WGS) entry which is preliminary data.</text>
</comment>
<dbReference type="OrthoDB" id="56053at2157"/>
<organism evidence="2 3">
    <name type="scientific">Methanobacterium bryantii</name>
    <dbReference type="NCBI Taxonomy" id="2161"/>
    <lineage>
        <taxon>Archaea</taxon>
        <taxon>Methanobacteriati</taxon>
        <taxon>Methanobacteriota</taxon>
        <taxon>Methanomada group</taxon>
        <taxon>Methanobacteria</taxon>
        <taxon>Methanobacteriales</taxon>
        <taxon>Methanobacteriaceae</taxon>
        <taxon>Methanobacterium</taxon>
    </lineage>
</organism>
<dbReference type="PANTHER" id="PTHR43252">
    <property type="entry name" value="TRANSCRIPTIONAL REGULATOR YQJI"/>
    <property type="match status" value="1"/>
</dbReference>
<dbReference type="InterPro" id="IPR005149">
    <property type="entry name" value="Tscrpt_reg_PadR_N"/>
</dbReference>
<dbReference type="EMBL" id="LMVM01000023">
    <property type="protein sequence ID" value="PAV04242.1"/>
    <property type="molecule type" value="Genomic_DNA"/>
</dbReference>
<proteinExistence type="predicted"/>
<gene>
    <name evidence="2" type="ORF">ASJ80_05155</name>
</gene>
<dbReference type="Proteomes" id="UP000217784">
    <property type="component" value="Unassembled WGS sequence"/>
</dbReference>
<dbReference type="PANTHER" id="PTHR43252:SF2">
    <property type="entry name" value="TRANSCRIPTION REGULATOR, PADR-LIKE FAMILY"/>
    <property type="match status" value="1"/>
</dbReference>
<accession>A0A2A2H4B2</accession>
<sequence length="170" mass="19638">MANTDLIILGMIYLVPSHGYQLKKNIKESFGNPYFKLNNNVLYPTLAKFEQKGFIEGKTVAGGNTNKKVYHITEKGREKLLEMVAEPVEPDIDGFDFSVHAVFFDLIPKESRVKIIKPLYESKLQMYKESLEKKEKYGTNILPISFAVLEYGIKGLERDLEFYKKLMEME</sequence>
<keyword evidence="3" id="KW-1185">Reference proteome</keyword>
<dbReference type="RefSeq" id="WP_069583344.1">
    <property type="nucleotide sequence ID" value="NZ_LMVM01000023.1"/>
</dbReference>
<dbReference type="Pfam" id="PF03551">
    <property type="entry name" value="PadR"/>
    <property type="match status" value="1"/>
</dbReference>
<dbReference type="SUPFAM" id="SSF46785">
    <property type="entry name" value="Winged helix' DNA-binding domain"/>
    <property type="match status" value="1"/>
</dbReference>
<name>A0A2A2H4B2_METBR</name>
<dbReference type="Gene3D" id="1.10.10.10">
    <property type="entry name" value="Winged helix-like DNA-binding domain superfamily/Winged helix DNA-binding domain"/>
    <property type="match status" value="1"/>
</dbReference>
<protein>
    <submittedName>
        <fullName evidence="2">PadR family transcriptional regulator</fullName>
    </submittedName>
</protein>